<dbReference type="InterPro" id="IPR039569">
    <property type="entry name" value="FAS1-like_DH_region"/>
</dbReference>
<dbReference type="Pfam" id="PF13452">
    <property type="entry name" value="FAS1_DH_region"/>
    <property type="match status" value="1"/>
</dbReference>
<feature type="domain" description="FAS1-like dehydratase" evidence="1">
    <location>
        <begin position="8"/>
        <end position="117"/>
    </location>
</feature>
<dbReference type="RefSeq" id="WP_090233961.1">
    <property type="nucleotide sequence ID" value="NZ_FNHW01000001.1"/>
</dbReference>
<accession>A0A1G9VS13</accession>
<gene>
    <name evidence="2" type="ORF">SAMN04488137_1763</name>
</gene>
<keyword evidence="3" id="KW-1185">Reference proteome</keyword>
<sequence length="131" mass="15450">MRTKDHEIMFSSEKVQEFVQLTGERNPIYQSIDKAKEYGFKTIPLPPAMPNIVYQWIEIPWKLEHPVILRKQNCVLHQRMFIGERYRAVVKVTDQNKRQHHFFVQQTLCIYNRDGQLCFEGISDLIAGGLS</sequence>
<dbReference type="EMBL" id="FNHW01000001">
    <property type="protein sequence ID" value="SDM75052.1"/>
    <property type="molecule type" value="Genomic_DNA"/>
</dbReference>
<dbReference type="OrthoDB" id="160199at2"/>
<dbReference type="Gene3D" id="3.10.129.10">
    <property type="entry name" value="Hotdog Thioesterase"/>
    <property type="match status" value="1"/>
</dbReference>
<dbReference type="SUPFAM" id="SSF54637">
    <property type="entry name" value="Thioesterase/thiol ester dehydrase-isomerase"/>
    <property type="match status" value="1"/>
</dbReference>
<dbReference type="InterPro" id="IPR029069">
    <property type="entry name" value="HotDog_dom_sf"/>
</dbReference>
<evidence type="ECO:0000313" key="3">
    <source>
        <dbReference type="Proteomes" id="UP000199544"/>
    </source>
</evidence>
<evidence type="ECO:0000313" key="2">
    <source>
        <dbReference type="EMBL" id="SDM75052.1"/>
    </source>
</evidence>
<proteinExistence type="predicted"/>
<protein>
    <submittedName>
        <fullName evidence="2">N-terminal half of MaoC dehydratase</fullName>
    </submittedName>
</protein>
<organism evidence="2 3">
    <name type="scientific">Fictibacillus solisalsi</name>
    <dbReference type="NCBI Taxonomy" id="459525"/>
    <lineage>
        <taxon>Bacteria</taxon>
        <taxon>Bacillati</taxon>
        <taxon>Bacillota</taxon>
        <taxon>Bacilli</taxon>
        <taxon>Bacillales</taxon>
        <taxon>Fictibacillaceae</taxon>
        <taxon>Fictibacillus</taxon>
    </lineage>
</organism>
<reference evidence="3" key="1">
    <citation type="submission" date="2016-10" db="EMBL/GenBank/DDBJ databases">
        <authorList>
            <person name="Varghese N."/>
            <person name="Submissions S."/>
        </authorList>
    </citation>
    <scope>NUCLEOTIDE SEQUENCE [LARGE SCALE GENOMIC DNA]</scope>
    <source>
        <strain evidence="3">CGMCC 1.6854</strain>
    </source>
</reference>
<dbReference type="Proteomes" id="UP000199544">
    <property type="component" value="Unassembled WGS sequence"/>
</dbReference>
<evidence type="ECO:0000259" key="1">
    <source>
        <dbReference type="Pfam" id="PF13452"/>
    </source>
</evidence>
<dbReference type="STRING" id="459525.SAMN04488137_1763"/>
<name>A0A1G9VS13_9BACL</name>
<dbReference type="AlphaFoldDB" id="A0A1G9VS13"/>